<feature type="transmembrane region" description="Helical" evidence="5">
    <location>
        <begin position="368"/>
        <end position="390"/>
    </location>
</feature>
<feature type="transmembrane region" description="Helical" evidence="5">
    <location>
        <begin position="233"/>
        <end position="256"/>
    </location>
</feature>
<evidence type="ECO:0000256" key="4">
    <source>
        <dbReference type="ARBA" id="ARBA00023136"/>
    </source>
</evidence>
<sequence length="469" mass="52444">MNPIKNWLKYLSVTTFNVVIALLFFIITAKVTDPQFFGRVAIIQLLEVIVATIFFFLPGGIVTREISYFYAKGEHKPYVKKFLTIPFVALPFLLVLLAFPHYIQLVIPYLFLYLFTLVERSEMLGMDMFTENAITGITFLAIRWGISIIAVLLHNLNLFIGIWTVGGVISTSLNYFFISRKIGFVFPDFDVRFLIKTFKESLPLFLSNAANFLSTQGDRVTTSYLLGSYYLGIYQFSALVASVPSMFLSSLSNVILPTASFYNALGKDDRRISSISFRVAALLTLLAVIVFIPVGEMVILKFFPDYSPGVSAFVLLVIASSLTFPIGVLGTLIVAFKRDLRPFLVLTTLNAFTVLTTSFLLIPRIGIVGGALSQIIASTISSTFTLFYALRERVFFPTAKEYAILSILPLVGIYEVFVDPPFLDVLLLIAVLLAFKFLGIIERGDVELIGKFLPRALGFVYKILFILSK</sequence>
<evidence type="ECO:0000256" key="1">
    <source>
        <dbReference type="ARBA" id="ARBA00004141"/>
    </source>
</evidence>
<reference evidence="6" key="1">
    <citation type="submission" date="2022-05" db="EMBL/GenBank/DDBJ databases">
        <title>Metagenome Sequencing of an Archaeal-Dominated Microbial Community from a Hot Spring at the Los Azufres Geothermal Field, Mexico.</title>
        <authorList>
            <person name="Marin-Paredes R."/>
            <person name="Martinez-Romero E."/>
            <person name="Servin-Garciduenas L.E."/>
        </authorList>
    </citation>
    <scope>NUCLEOTIDE SEQUENCE</scope>
    <source>
        <strain evidence="6">AZ1-454</strain>
    </source>
</reference>
<comment type="caution">
    <text evidence="6">The sequence shown here is derived from an EMBL/GenBank/DDBJ whole genome shotgun (WGS) entry which is preliminary data.</text>
</comment>
<dbReference type="PANTHER" id="PTHR43424:SF1">
    <property type="entry name" value="LOCUS PUTATIVE PROTEIN 1-RELATED"/>
    <property type="match status" value="1"/>
</dbReference>
<feature type="transmembrane region" description="Helical" evidence="5">
    <location>
        <begin position="402"/>
        <end position="417"/>
    </location>
</feature>
<feature type="transmembrane region" description="Helical" evidence="5">
    <location>
        <begin position="133"/>
        <end position="153"/>
    </location>
</feature>
<dbReference type="GO" id="GO:0016020">
    <property type="term" value="C:membrane"/>
    <property type="evidence" value="ECO:0007669"/>
    <property type="project" value="UniProtKB-SubCell"/>
</dbReference>
<dbReference type="EMBL" id="JZWS02000020">
    <property type="protein sequence ID" value="MCL7344649.1"/>
    <property type="molecule type" value="Genomic_DNA"/>
</dbReference>
<feature type="transmembrane region" description="Helical" evidence="5">
    <location>
        <begin position="41"/>
        <end position="62"/>
    </location>
</feature>
<feature type="transmembrane region" description="Helical" evidence="5">
    <location>
        <begin position="277"/>
        <end position="300"/>
    </location>
</feature>
<feature type="transmembrane region" description="Helical" evidence="5">
    <location>
        <begin position="7"/>
        <end position="29"/>
    </location>
</feature>
<feature type="transmembrane region" description="Helical" evidence="5">
    <location>
        <begin position="312"/>
        <end position="336"/>
    </location>
</feature>
<keyword evidence="2 5" id="KW-0812">Transmembrane</keyword>
<evidence type="ECO:0000256" key="5">
    <source>
        <dbReference type="SAM" id="Phobius"/>
    </source>
</evidence>
<feature type="transmembrane region" description="Helical" evidence="5">
    <location>
        <begin position="160"/>
        <end position="178"/>
    </location>
</feature>
<evidence type="ECO:0000313" key="6">
    <source>
        <dbReference type="EMBL" id="MCL7344649.1"/>
    </source>
</evidence>
<comment type="subcellular location">
    <subcellularLocation>
        <location evidence="1">Membrane</location>
        <topology evidence="1">Multi-pass membrane protein</topology>
    </subcellularLocation>
</comment>
<protein>
    <submittedName>
        <fullName evidence="6">Oligosaccharide flippase family protein</fullName>
    </submittedName>
</protein>
<proteinExistence type="predicted"/>
<feature type="transmembrane region" description="Helical" evidence="5">
    <location>
        <begin position="83"/>
        <end position="113"/>
    </location>
</feature>
<feature type="transmembrane region" description="Helical" evidence="5">
    <location>
        <begin position="343"/>
        <end position="362"/>
    </location>
</feature>
<organism evidence="6">
    <name type="scientific">Candidatus Aramenus sulfurataquae</name>
    <dbReference type="NCBI Taxonomy" id="1326980"/>
    <lineage>
        <taxon>Archaea</taxon>
        <taxon>Thermoproteota</taxon>
        <taxon>Thermoprotei</taxon>
        <taxon>Sulfolobales</taxon>
        <taxon>Sulfolobaceae</taxon>
        <taxon>Candidatus Aramenus</taxon>
    </lineage>
</organism>
<dbReference type="Pfam" id="PF01943">
    <property type="entry name" value="Polysacc_synt"/>
    <property type="match status" value="1"/>
</dbReference>
<dbReference type="PANTHER" id="PTHR43424">
    <property type="entry name" value="LOCUS PUTATIVE PROTEIN 1-RELATED"/>
    <property type="match status" value="1"/>
</dbReference>
<accession>A0AAE3FMI3</accession>
<keyword evidence="4 5" id="KW-0472">Membrane</keyword>
<evidence type="ECO:0000256" key="2">
    <source>
        <dbReference type="ARBA" id="ARBA00022692"/>
    </source>
</evidence>
<dbReference type="AlphaFoldDB" id="A0AAE3FMI3"/>
<keyword evidence="3 5" id="KW-1133">Transmembrane helix</keyword>
<dbReference type="InterPro" id="IPR002797">
    <property type="entry name" value="Polysacc_synth"/>
</dbReference>
<feature type="transmembrane region" description="Helical" evidence="5">
    <location>
        <begin position="423"/>
        <end position="441"/>
    </location>
</feature>
<name>A0AAE3FMI3_9CREN</name>
<gene>
    <name evidence="6" type="ORF">TQ35_008770</name>
</gene>
<dbReference type="InterPro" id="IPR052556">
    <property type="entry name" value="PolySynth_Transporter"/>
</dbReference>
<evidence type="ECO:0000256" key="3">
    <source>
        <dbReference type="ARBA" id="ARBA00022989"/>
    </source>
</evidence>